<dbReference type="InterPro" id="IPR039901">
    <property type="entry name" value="Kdotransferase"/>
</dbReference>
<dbReference type="PANTHER" id="PTHR42755">
    <property type="entry name" value="3-DEOXY-MANNO-OCTULOSONATE CYTIDYLYLTRANSFERASE"/>
    <property type="match status" value="1"/>
</dbReference>
<dbReference type="EC" id="2.4.99.12" evidence="2 9"/>
<dbReference type="EMBL" id="AP014568">
    <property type="protein sequence ID" value="BAO80423.1"/>
    <property type="molecule type" value="Genomic_DNA"/>
</dbReference>
<keyword evidence="9" id="KW-0472">Membrane</keyword>
<evidence type="ECO:0000256" key="8">
    <source>
        <dbReference type="PIRSR" id="PIRSR639901-2"/>
    </source>
</evidence>
<proteinExistence type="inferred from homology"/>
<dbReference type="GO" id="GO:0043842">
    <property type="term" value="F:Kdo transferase activity"/>
    <property type="evidence" value="ECO:0007669"/>
    <property type="project" value="UniProtKB-EC"/>
</dbReference>
<reference evidence="11 12" key="1">
    <citation type="journal article" date="2014" name="Nat. Commun.">
        <title>Physiological and genomic features of highly alkaliphilic hydrogen-utilizing Betaproteobacteria from a continental serpentinizing site.</title>
        <authorList>
            <person name="Suzuki S."/>
            <person name="Kuenen J.G."/>
            <person name="Schipper K."/>
            <person name="van der Velde S."/>
            <person name="Ishii S."/>
            <person name="Wu A."/>
            <person name="Sorokin D.Y."/>
            <person name="Tenney A."/>
            <person name="Meng X.Y."/>
            <person name="Morrill P.L."/>
            <person name="Kamagata Y."/>
            <person name="Muyzer G."/>
            <person name="Nealson K.H."/>
        </authorList>
    </citation>
    <scope>NUCLEOTIDE SEQUENCE [LARGE SCALE GENOMIC DNA]</scope>
    <source>
        <strain evidence="11 12">A1</strain>
    </source>
</reference>
<feature type="domain" description="3-deoxy-D-manno-octulosonic-acid transferase N-terminal" evidence="10">
    <location>
        <begin position="52"/>
        <end position="227"/>
    </location>
</feature>
<dbReference type="InterPro" id="IPR007507">
    <property type="entry name" value="Glycos_transf_N"/>
</dbReference>
<name>A0A060NLP0_9BURK</name>
<evidence type="ECO:0000259" key="10">
    <source>
        <dbReference type="Pfam" id="PF04413"/>
    </source>
</evidence>
<dbReference type="GO" id="GO:0009245">
    <property type="term" value="P:lipid A biosynthetic process"/>
    <property type="evidence" value="ECO:0007669"/>
    <property type="project" value="TreeGrafter"/>
</dbReference>
<dbReference type="Gene3D" id="3.40.50.2000">
    <property type="entry name" value="Glycogen Phosphorylase B"/>
    <property type="match status" value="1"/>
</dbReference>
<dbReference type="KEGG" id="cbaa:SRAA_0569"/>
<gene>
    <name evidence="11" type="ORF">SRAA_0569</name>
</gene>
<feature type="site" description="Transition state stabilizer" evidence="8">
    <location>
        <position position="149"/>
    </location>
</feature>
<evidence type="ECO:0000313" key="12">
    <source>
        <dbReference type="Proteomes" id="UP000067461"/>
    </source>
</evidence>
<dbReference type="UniPathway" id="UPA00958"/>
<dbReference type="Pfam" id="PF04413">
    <property type="entry name" value="Glycos_transf_N"/>
    <property type="match status" value="1"/>
</dbReference>
<comment type="function">
    <text evidence="9">Involved in lipopolysaccharide (LPS) biosynthesis. Catalyzes the transfer of 3-deoxy-D-manno-octulosonate (Kdo) residue(s) from CMP-Kdo to lipid IV(A), the tetraacyldisaccharide-1,4'-bisphosphate precursor of lipid A.</text>
</comment>
<comment type="catalytic activity">
    <reaction evidence="6 9">
        <text>lipid IVA (E. coli) + CMP-3-deoxy-beta-D-manno-octulosonate = alpha-Kdo-(2-&gt;6)-lipid IVA (E. coli) + CMP + H(+)</text>
        <dbReference type="Rhea" id="RHEA:28066"/>
        <dbReference type="ChEBI" id="CHEBI:15378"/>
        <dbReference type="ChEBI" id="CHEBI:58603"/>
        <dbReference type="ChEBI" id="CHEBI:60364"/>
        <dbReference type="ChEBI" id="CHEBI:60377"/>
        <dbReference type="ChEBI" id="CHEBI:85987"/>
        <dbReference type="EC" id="2.4.99.12"/>
    </reaction>
</comment>
<dbReference type="InterPro" id="IPR038107">
    <property type="entry name" value="Glycos_transf_N_sf"/>
</dbReference>
<dbReference type="Gene3D" id="3.40.50.11720">
    <property type="entry name" value="3-Deoxy-D-manno-octulosonic-acid transferase, N-terminal domain"/>
    <property type="match status" value="1"/>
</dbReference>
<dbReference type="PANTHER" id="PTHR42755:SF1">
    <property type="entry name" value="3-DEOXY-D-MANNO-OCTULOSONIC ACID TRANSFERASE, MITOCHONDRIAL-RELATED"/>
    <property type="match status" value="1"/>
</dbReference>
<dbReference type="AlphaFoldDB" id="A0A060NLP0"/>
<dbReference type="GO" id="GO:0009244">
    <property type="term" value="P:lipopolysaccharide core region biosynthetic process"/>
    <property type="evidence" value="ECO:0007669"/>
    <property type="project" value="UniProtKB-UniRule"/>
</dbReference>
<evidence type="ECO:0000256" key="6">
    <source>
        <dbReference type="ARBA" id="ARBA00049183"/>
    </source>
</evidence>
<feature type="active site" description="Proton acceptor" evidence="7">
    <location>
        <position position="79"/>
    </location>
</feature>
<keyword evidence="9" id="KW-0448">Lipopolysaccharide biosynthesis</keyword>
<keyword evidence="4 9" id="KW-0808">Transferase</keyword>
<evidence type="ECO:0000256" key="5">
    <source>
        <dbReference type="ARBA" id="ARBA00031445"/>
    </source>
</evidence>
<evidence type="ECO:0000256" key="3">
    <source>
        <dbReference type="ARBA" id="ARBA00019077"/>
    </source>
</evidence>
<keyword evidence="9" id="KW-1003">Cell membrane</keyword>
<comment type="pathway">
    <text evidence="1 9">Bacterial outer membrane biogenesis; LPS core biosynthesis.</text>
</comment>
<keyword evidence="12" id="KW-1185">Reference proteome</keyword>
<dbReference type="STRING" id="1458425.SRAA_0569"/>
<feature type="site" description="Transition state stabilizer" evidence="8">
    <location>
        <position position="225"/>
    </location>
</feature>
<evidence type="ECO:0000256" key="4">
    <source>
        <dbReference type="ARBA" id="ARBA00022679"/>
    </source>
</evidence>
<evidence type="ECO:0000313" key="11">
    <source>
        <dbReference type="EMBL" id="BAO80423.1"/>
    </source>
</evidence>
<dbReference type="HOGENOM" id="CLU_036146_2_0_4"/>
<protein>
    <recommendedName>
        <fullName evidence="3 9">3-deoxy-D-manno-octulosonic acid transferase</fullName>
        <shortName evidence="9">Kdo transferase</shortName>
        <ecNumber evidence="2 9">2.4.99.12</ecNumber>
    </recommendedName>
    <alternativeName>
        <fullName evidence="5 9">Lipid IV(A) 3-deoxy-D-manno-octulosonic acid transferase</fullName>
    </alternativeName>
</protein>
<evidence type="ECO:0000256" key="2">
    <source>
        <dbReference type="ARBA" id="ARBA00012621"/>
    </source>
</evidence>
<sequence>MSVKSNHAFVPPLSLLERMALAVYGLLMRLLQPWVRRRHRRRGRAEPGYLQHMEQRFGHYPGLEPSSGWVWVHAVSLGETRAAALLLAALREQVPGLRLLLSHGTATGRAEGAKLLRPGDLQVWQPWDTPAAVQRFLQQFRPALGVLLETEVWPHWVQGCRAHGVPLYLVNARLNPKSLRAAQRLRCLMRPAYAGLSAVLAQTEADAARLRQLGAEPVQVLGNLKFDLEADPAQIERGRRWRAALGGRRVVMLASSREGEEALWLQALRQAQDSPFGPEAPLWLLVPRHPQRFDAVAALLQQAGLSVFRRSQWPEGLDAVAPAAARSAQVWLGDSLGEMHAYYAMADLAWLGGSFLPLGGQNLIEAAACGCPVLMGPHTYNFHDAAEQALHCGAARRLPDMPAALPATRHWLDDAAALQRAREGCAALLQQGQGAAQRSAALLRAAMAPATPGA</sequence>
<organism evidence="11 12">
    <name type="scientific">Serpentinimonas raichei</name>
    <dbReference type="NCBI Taxonomy" id="1458425"/>
    <lineage>
        <taxon>Bacteria</taxon>
        <taxon>Pseudomonadati</taxon>
        <taxon>Pseudomonadota</taxon>
        <taxon>Betaproteobacteria</taxon>
        <taxon>Burkholderiales</taxon>
        <taxon>Comamonadaceae</taxon>
        <taxon>Serpentinimonas</taxon>
    </lineage>
</organism>
<dbReference type="Proteomes" id="UP000067461">
    <property type="component" value="Chromosome"/>
</dbReference>
<evidence type="ECO:0000256" key="1">
    <source>
        <dbReference type="ARBA" id="ARBA00004713"/>
    </source>
</evidence>
<comment type="similarity">
    <text evidence="9">Belongs to the glycosyltransferase group 1 family.</text>
</comment>
<comment type="subcellular location">
    <subcellularLocation>
        <location evidence="9">Cell membrane</location>
    </subcellularLocation>
</comment>
<evidence type="ECO:0000256" key="9">
    <source>
        <dbReference type="RuleBase" id="RU365103"/>
    </source>
</evidence>
<evidence type="ECO:0000256" key="7">
    <source>
        <dbReference type="PIRSR" id="PIRSR639901-1"/>
    </source>
</evidence>
<accession>A0A060NLP0</accession>
<dbReference type="SUPFAM" id="SSF53756">
    <property type="entry name" value="UDP-Glycosyltransferase/glycogen phosphorylase"/>
    <property type="match status" value="1"/>
</dbReference>
<dbReference type="GO" id="GO:0005886">
    <property type="term" value="C:plasma membrane"/>
    <property type="evidence" value="ECO:0007669"/>
    <property type="project" value="UniProtKB-SubCell"/>
</dbReference>